<feature type="domain" description="ABC transporter" evidence="5">
    <location>
        <begin position="5"/>
        <end position="253"/>
    </location>
</feature>
<evidence type="ECO:0000256" key="2">
    <source>
        <dbReference type="ARBA" id="ARBA00022448"/>
    </source>
</evidence>
<keyword evidence="7" id="KW-1185">Reference proteome</keyword>
<protein>
    <submittedName>
        <fullName evidence="6">ABC transporter ATP-binding protein</fullName>
    </submittedName>
</protein>
<dbReference type="InterPro" id="IPR017871">
    <property type="entry name" value="ABC_transporter-like_CS"/>
</dbReference>
<evidence type="ECO:0000313" key="7">
    <source>
        <dbReference type="Proteomes" id="UP000515934"/>
    </source>
</evidence>
<organism evidence="6 7">
    <name type="scientific">Leucobacter denitrificans</name>
    <dbReference type="NCBI Taxonomy" id="683042"/>
    <lineage>
        <taxon>Bacteria</taxon>
        <taxon>Bacillati</taxon>
        <taxon>Actinomycetota</taxon>
        <taxon>Actinomycetes</taxon>
        <taxon>Micrococcales</taxon>
        <taxon>Microbacteriaceae</taxon>
        <taxon>Leucobacter</taxon>
    </lineage>
</organism>
<comment type="similarity">
    <text evidence="1">Belongs to the ABC transporter superfamily.</text>
</comment>
<reference evidence="6 7" key="1">
    <citation type="submission" date="2020-08" db="EMBL/GenBank/DDBJ databases">
        <title>Genome sequence of Leucobacter denitrificans KACC 14055T.</title>
        <authorList>
            <person name="Hyun D.-W."/>
            <person name="Bae J.-W."/>
        </authorList>
    </citation>
    <scope>NUCLEOTIDE SEQUENCE [LARGE SCALE GENOMIC DNA]</scope>
    <source>
        <strain evidence="6 7">KACC 14055</strain>
    </source>
</reference>
<dbReference type="EMBL" id="CP060716">
    <property type="protein sequence ID" value="QNN62239.1"/>
    <property type="molecule type" value="Genomic_DNA"/>
</dbReference>
<dbReference type="GO" id="GO:0016887">
    <property type="term" value="F:ATP hydrolysis activity"/>
    <property type="evidence" value="ECO:0007669"/>
    <property type="project" value="InterPro"/>
</dbReference>
<dbReference type="PROSITE" id="PS00211">
    <property type="entry name" value="ABC_TRANSPORTER_1"/>
    <property type="match status" value="1"/>
</dbReference>
<dbReference type="PROSITE" id="PS50893">
    <property type="entry name" value="ABC_TRANSPORTER_2"/>
    <property type="match status" value="1"/>
</dbReference>
<dbReference type="InterPro" id="IPR003439">
    <property type="entry name" value="ABC_transporter-like_ATP-bd"/>
</dbReference>
<keyword evidence="3" id="KW-0547">Nucleotide-binding</keyword>
<dbReference type="GO" id="GO:0055085">
    <property type="term" value="P:transmembrane transport"/>
    <property type="evidence" value="ECO:0007669"/>
    <property type="project" value="UniProtKB-ARBA"/>
</dbReference>
<dbReference type="Gene3D" id="3.40.50.300">
    <property type="entry name" value="P-loop containing nucleotide triphosphate hydrolases"/>
    <property type="match status" value="1"/>
</dbReference>
<dbReference type="SMART" id="SM00382">
    <property type="entry name" value="AAA"/>
    <property type="match status" value="1"/>
</dbReference>
<dbReference type="SUPFAM" id="SSF52540">
    <property type="entry name" value="P-loop containing nucleoside triphosphate hydrolases"/>
    <property type="match status" value="1"/>
</dbReference>
<dbReference type="InterPro" id="IPR050319">
    <property type="entry name" value="ABC_transp_ATP-bind"/>
</dbReference>
<accession>A0A7G9S314</accession>
<evidence type="ECO:0000256" key="1">
    <source>
        <dbReference type="ARBA" id="ARBA00005417"/>
    </source>
</evidence>
<proteinExistence type="inferred from homology"/>
<evidence type="ECO:0000256" key="3">
    <source>
        <dbReference type="ARBA" id="ARBA00022741"/>
    </source>
</evidence>
<sequence length="272" mass="29836">MSTALEVKNLNKIFSSGALFAKKSSVHAVNDVSFTVTEGSTMGLIGESGSGKSTTARMVCRLLTPTSGNIELFGRDIVKLRSRAATQVTREVQIVFQDPGSSLNPRWRIGSLVAEGMLTHGIGTAEQRKRRVRELLEMCGLPASAADKFPHEFSGGQRQRIAIARALAVEPRLLILDEPVSALDVSIQAQILILLRDLQRELGMTYLMVSHDLAVVEQFCDDVCVMRNGQIVEQGNATAVLTNPSAEYTQELINAHPEPDPRKSRLRVENER</sequence>
<dbReference type="GO" id="GO:0005524">
    <property type="term" value="F:ATP binding"/>
    <property type="evidence" value="ECO:0007669"/>
    <property type="project" value="UniProtKB-KW"/>
</dbReference>
<evidence type="ECO:0000256" key="4">
    <source>
        <dbReference type="ARBA" id="ARBA00022840"/>
    </source>
</evidence>
<dbReference type="RefSeq" id="WP_187554710.1">
    <property type="nucleotide sequence ID" value="NZ_CP060716.1"/>
</dbReference>
<keyword evidence="2" id="KW-0813">Transport</keyword>
<dbReference type="InterPro" id="IPR027417">
    <property type="entry name" value="P-loop_NTPase"/>
</dbReference>
<evidence type="ECO:0000313" key="6">
    <source>
        <dbReference type="EMBL" id="QNN62239.1"/>
    </source>
</evidence>
<dbReference type="CDD" id="cd03257">
    <property type="entry name" value="ABC_NikE_OppD_transporters"/>
    <property type="match status" value="1"/>
</dbReference>
<dbReference type="AlphaFoldDB" id="A0A7G9S314"/>
<dbReference type="PANTHER" id="PTHR43776">
    <property type="entry name" value="TRANSPORT ATP-BINDING PROTEIN"/>
    <property type="match status" value="1"/>
</dbReference>
<dbReference type="Pfam" id="PF00005">
    <property type="entry name" value="ABC_tran"/>
    <property type="match status" value="1"/>
</dbReference>
<evidence type="ECO:0000259" key="5">
    <source>
        <dbReference type="PROSITE" id="PS50893"/>
    </source>
</evidence>
<keyword evidence="4 6" id="KW-0067">ATP-binding</keyword>
<dbReference type="FunFam" id="3.40.50.300:FF:000016">
    <property type="entry name" value="Oligopeptide ABC transporter ATP-binding component"/>
    <property type="match status" value="1"/>
</dbReference>
<dbReference type="Proteomes" id="UP000515934">
    <property type="component" value="Chromosome"/>
</dbReference>
<dbReference type="KEGG" id="ldn:H9L06_08090"/>
<dbReference type="InterPro" id="IPR003593">
    <property type="entry name" value="AAA+_ATPase"/>
</dbReference>
<gene>
    <name evidence="6" type="ORF">H9L06_08090</name>
</gene>
<dbReference type="PANTHER" id="PTHR43776:SF7">
    <property type="entry name" value="D,D-DIPEPTIDE TRANSPORT ATP-BINDING PROTEIN DDPF-RELATED"/>
    <property type="match status" value="1"/>
</dbReference>
<name>A0A7G9S314_9MICO</name>